<keyword evidence="1" id="KW-1133">Transmembrane helix</keyword>
<dbReference type="VEuPathDB" id="ToxoDB:TGMAS_266980"/>
<sequence length="179" mass="20895">MCFTDVYCVPNALRLSFCRVDFIFSRQRTQIPSPFFRSQVRTRREQPRRRIRIAVSSVCVAVSAFFVCSLFATGKGARHRAEMQHRVNIFLKNLVTEVRSNVLDRRSFDQIRILSTKNRGFPLFRPSQGYLLDFDELFFRQKPQGHLRPGRFPEQFKKQSVNSANACEHMNATTSGLER</sequence>
<keyword evidence="1" id="KW-0472">Membrane</keyword>
<evidence type="ECO:0000313" key="3">
    <source>
        <dbReference type="Proteomes" id="UP000028821"/>
    </source>
</evidence>
<keyword evidence="1" id="KW-0812">Transmembrane</keyword>
<gene>
    <name evidence="2" type="ORF">TGMAS_266980</name>
</gene>
<comment type="caution">
    <text evidence="2">The sequence shown here is derived from an EMBL/GenBank/DDBJ whole genome shotgun (WGS) entry which is preliminary data.</text>
</comment>
<name>A0A086QMH0_TOXGO</name>
<accession>A0A086QMH0</accession>
<proteinExistence type="predicted"/>
<protein>
    <recommendedName>
        <fullName evidence="4">Transmembrane protein</fullName>
    </recommendedName>
</protein>
<dbReference type="AlphaFoldDB" id="A0A086QMH0"/>
<feature type="transmembrane region" description="Helical" evidence="1">
    <location>
        <begin position="51"/>
        <end position="72"/>
    </location>
</feature>
<dbReference type="Proteomes" id="UP000028821">
    <property type="component" value="Unassembled WGS sequence"/>
</dbReference>
<dbReference type="EMBL" id="AEXC02001346">
    <property type="protein sequence ID" value="KFH13802.1"/>
    <property type="molecule type" value="Genomic_DNA"/>
</dbReference>
<reference evidence="2 3" key="1">
    <citation type="submission" date="2014-04" db="EMBL/GenBank/DDBJ databases">
        <authorList>
            <person name="Sibley D."/>
            <person name="Venepally P."/>
            <person name="Karamycheva S."/>
            <person name="Hadjithomas M."/>
            <person name="Khan A."/>
            <person name="Brunk B."/>
            <person name="Roos D."/>
            <person name="Caler E."/>
            <person name="Lorenzi H."/>
        </authorList>
    </citation>
    <scope>NUCLEOTIDE SEQUENCE [LARGE SCALE GENOMIC DNA]</scope>
    <source>
        <strain evidence="2 3">MAS</strain>
    </source>
</reference>
<organism evidence="2 3">
    <name type="scientific">Toxoplasma gondii MAS</name>
    <dbReference type="NCBI Taxonomy" id="943118"/>
    <lineage>
        <taxon>Eukaryota</taxon>
        <taxon>Sar</taxon>
        <taxon>Alveolata</taxon>
        <taxon>Apicomplexa</taxon>
        <taxon>Conoidasida</taxon>
        <taxon>Coccidia</taxon>
        <taxon>Eucoccidiorida</taxon>
        <taxon>Eimeriorina</taxon>
        <taxon>Sarcocystidae</taxon>
        <taxon>Toxoplasma</taxon>
    </lineage>
</organism>
<evidence type="ECO:0008006" key="4">
    <source>
        <dbReference type="Google" id="ProtNLM"/>
    </source>
</evidence>
<evidence type="ECO:0000256" key="1">
    <source>
        <dbReference type="SAM" id="Phobius"/>
    </source>
</evidence>
<evidence type="ECO:0000313" key="2">
    <source>
        <dbReference type="EMBL" id="KFH13802.1"/>
    </source>
</evidence>